<dbReference type="InterPro" id="IPR013229">
    <property type="entry name" value="PEGA"/>
</dbReference>
<proteinExistence type="predicted"/>
<dbReference type="EMBL" id="PDNZ01000004">
    <property type="protein sequence ID" value="PWW82222.1"/>
    <property type="molecule type" value="Genomic_DNA"/>
</dbReference>
<keyword evidence="3" id="KW-1185">Reference proteome</keyword>
<reference evidence="3" key="1">
    <citation type="submission" date="2017-10" db="EMBL/GenBank/DDBJ databases">
        <authorList>
            <person name="Gaisin V.A."/>
            <person name="Rysina M.S."/>
            <person name="Grouzdev D.S."/>
        </authorList>
    </citation>
    <scope>NUCLEOTIDE SEQUENCE [LARGE SCALE GENOMIC DNA]</scope>
    <source>
        <strain evidence="3">V1</strain>
    </source>
</reference>
<dbReference type="Pfam" id="PF08308">
    <property type="entry name" value="PEGA"/>
    <property type="match status" value="1"/>
</dbReference>
<feature type="domain" description="PEGA" evidence="1">
    <location>
        <begin position="11"/>
        <end position="65"/>
    </location>
</feature>
<gene>
    <name evidence="2" type="ORF">CR164_07180</name>
</gene>
<name>A0A317T6B3_9CHLB</name>
<dbReference type="OrthoDB" id="1524740at2"/>
<protein>
    <submittedName>
        <fullName evidence="2">PEGA domain-containing protein</fullName>
    </submittedName>
</protein>
<dbReference type="AlphaFoldDB" id="A0A317T6B3"/>
<evidence type="ECO:0000313" key="3">
    <source>
        <dbReference type="Proteomes" id="UP000246278"/>
    </source>
</evidence>
<evidence type="ECO:0000313" key="2">
    <source>
        <dbReference type="EMBL" id="PWW82222.1"/>
    </source>
</evidence>
<comment type="caution">
    <text evidence="2">The sequence shown here is derived from an EMBL/GenBank/DDBJ whole genome shotgun (WGS) entry which is preliminary data.</text>
</comment>
<sequence>MDGTKQEIGFSSSPSNAVVTIDGKMIGRTPLTQSLKRKNTHKVVMALDGYYPYEMTLTKKTNGWVWGNIVFGGLIGLAVDAATGSLYKLTPEQVNADLKSNGTASISEEENALYVAVTLEPDASWQQIGNIKNF</sequence>
<organism evidence="2 3">
    <name type="scientific">Prosthecochloris marina</name>
    <dbReference type="NCBI Taxonomy" id="2017681"/>
    <lineage>
        <taxon>Bacteria</taxon>
        <taxon>Pseudomonadati</taxon>
        <taxon>Chlorobiota</taxon>
        <taxon>Chlorobiia</taxon>
        <taxon>Chlorobiales</taxon>
        <taxon>Chlorobiaceae</taxon>
        <taxon>Prosthecochloris</taxon>
    </lineage>
</organism>
<dbReference type="Proteomes" id="UP000246278">
    <property type="component" value="Unassembled WGS sequence"/>
</dbReference>
<evidence type="ECO:0000259" key="1">
    <source>
        <dbReference type="Pfam" id="PF08308"/>
    </source>
</evidence>
<accession>A0A317T6B3</accession>